<dbReference type="NCBIfam" id="TIGR02142">
    <property type="entry name" value="modC_ABC"/>
    <property type="match status" value="1"/>
</dbReference>
<dbReference type="GO" id="GO:0015098">
    <property type="term" value="F:molybdate ion transmembrane transporter activity"/>
    <property type="evidence" value="ECO:0007669"/>
    <property type="project" value="InterPro"/>
</dbReference>
<keyword evidence="1" id="KW-0813">Transport</keyword>
<keyword evidence="12" id="KW-0378">Hydrolase</keyword>
<keyword evidence="2" id="KW-1003">Cell membrane</keyword>
<dbReference type="Pfam" id="PF03459">
    <property type="entry name" value="TOBE"/>
    <property type="match status" value="1"/>
</dbReference>
<dbReference type="Proteomes" id="UP000043764">
    <property type="component" value="Unassembled WGS sequence"/>
</dbReference>
<dbReference type="PROSITE" id="PS51866">
    <property type="entry name" value="MOP"/>
    <property type="match status" value="1"/>
</dbReference>
<organism evidence="12 13">
    <name type="scientific">Phaeobacter italicus</name>
    <dbReference type="NCBI Taxonomy" id="481446"/>
    <lineage>
        <taxon>Bacteria</taxon>
        <taxon>Pseudomonadati</taxon>
        <taxon>Pseudomonadota</taxon>
        <taxon>Alphaproteobacteria</taxon>
        <taxon>Rhodobacterales</taxon>
        <taxon>Roseobacteraceae</taxon>
        <taxon>Phaeobacter</taxon>
    </lineage>
</organism>
<dbReference type="Gene3D" id="3.40.50.300">
    <property type="entry name" value="P-loop containing nucleotide triphosphate hydrolases"/>
    <property type="match status" value="1"/>
</dbReference>
<dbReference type="EMBL" id="CVRL01000003">
    <property type="protein sequence ID" value="CRL09430.1"/>
    <property type="molecule type" value="Genomic_DNA"/>
</dbReference>
<proteinExistence type="predicted"/>
<dbReference type="InterPro" id="IPR008995">
    <property type="entry name" value="Mo/tungstate-bd_C_term_dom"/>
</dbReference>
<keyword evidence="13" id="KW-1185">Reference proteome</keyword>
<dbReference type="InterPro" id="IPR003439">
    <property type="entry name" value="ABC_transporter-like_ATP-bd"/>
</dbReference>
<dbReference type="InterPro" id="IPR027417">
    <property type="entry name" value="P-loop_NTPase"/>
</dbReference>
<evidence type="ECO:0000256" key="5">
    <source>
        <dbReference type="ARBA" id="ARBA00022741"/>
    </source>
</evidence>
<dbReference type="SMART" id="SM00382">
    <property type="entry name" value="AAA"/>
    <property type="match status" value="1"/>
</dbReference>
<reference evidence="13" key="1">
    <citation type="submission" date="2015-05" db="EMBL/GenBank/DDBJ databases">
        <authorList>
            <person name="Rodrigo-Torres Lidia"/>
            <person name="Arahal R.David."/>
        </authorList>
    </citation>
    <scope>NUCLEOTIDE SEQUENCE [LARGE SCALE GENOMIC DNA]</scope>
    <source>
        <strain evidence="13">CECT 7321</strain>
    </source>
</reference>
<dbReference type="InterPro" id="IPR005116">
    <property type="entry name" value="Transp-assoc_OB_typ1"/>
</dbReference>
<dbReference type="PANTHER" id="PTHR43514">
    <property type="entry name" value="ABC TRANSPORTER I FAMILY MEMBER 10"/>
    <property type="match status" value="1"/>
</dbReference>
<name>A0A0H5DD42_9RHOB</name>
<feature type="domain" description="ABC transporter" evidence="10">
    <location>
        <begin position="1"/>
        <end position="232"/>
    </location>
</feature>
<keyword evidence="5" id="KW-0547">Nucleotide-binding</keyword>
<dbReference type="PANTHER" id="PTHR43514:SF4">
    <property type="entry name" value="ABC TRANSPORTER I FAMILY MEMBER 10"/>
    <property type="match status" value="1"/>
</dbReference>
<dbReference type="GO" id="GO:0016020">
    <property type="term" value="C:membrane"/>
    <property type="evidence" value="ECO:0007669"/>
    <property type="project" value="InterPro"/>
</dbReference>
<dbReference type="GO" id="GO:0140359">
    <property type="term" value="F:ABC-type transporter activity"/>
    <property type="evidence" value="ECO:0007669"/>
    <property type="project" value="InterPro"/>
</dbReference>
<evidence type="ECO:0000256" key="6">
    <source>
        <dbReference type="ARBA" id="ARBA00022840"/>
    </source>
</evidence>
<protein>
    <submittedName>
        <fullName evidence="12">Fe(3+) ions import ATP-binding protein FbpC 2</fullName>
        <ecNumber evidence="12">3.6.3.30</ecNumber>
    </submittedName>
</protein>
<evidence type="ECO:0000256" key="4">
    <source>
        <dbReference type="ARBA" id="ARBA00022519"/>
    </source>
</evidence>
<dbReference type="PROSITE" id="PS00211">
    <property type="entry name" value="ABC_TRANSPORTER_1"/>
    <property type="match status" value="1"/>
</dbReference>
<dbReference type="RefSeq" id="WP_050672425.1">
    <property type="nucleotide sequence ID" value="NZ_CVRL01000003.1"/>
</dbReference>
<evidence type="ECO:0000256" key="1">
    <source>
        <dbReference type="ARBA" id="ARBA00022448"/>
    </source>
</evidence>
<keyword evidence="6 12" id="KW-0067">ATP-binding</keyword>
<accession>A0A0H5DD42</accession>
<evidence type="ECO:0000256" key="7">
    <source>
        <dbReference type="ARBA" id="ARBA00022967"/>
    </source>
</evidence>
<dbReference type="PROSITE" id="PS50893">
    <property type="entry name" value="ABC_TRANSPORTER_2"/>
    <property type="match status" value="1"/>
</dbReference>
<gene>
    <name evidence="12" type="primary">fbpC2_1</name>
    <name evidence="12" type="ORF">NIT7321_00260</name>
</gene>
<evidence type="ECO:0000256" key="9">
    <source>
        <dbReference type="PROSITE-ProRule" id="PRU01213"/>
    </source>
</evidence>
<dbReference type="Pfam" id="PF00005">
    <property type="entry name" value="ABC_tran"/>
    <property type="match status" value="1"/>
</dbReference>
<dbReference type="InterPro" id="IPR050334">
    <property type="entry name" value="Molybdenum_import_ModC"/>
</dbReference>
<evidence type="ECO:0000259" key="11">
    <source>
        <dbReference type="PROSITE" id="PS51866"/>
    </source>
</evidence>
<keyword evidence="8" id="KW-0472">Membrane</keyword>
<dbReference type="GO" id="GO:0005524">
    <property type="term" value="F:ATP binding"/>
    <property type="evidence" value="ECO:0007669"/>
    <property type="project" value="UniProtKB-KW"/>
</dbReference>
<evidence type="ECO:0000313" key="13">
    <source>
        <dbReference type="Proteomes" id="UP000043764"/>
    </source>
</evidence>
<keyword evidence="4" id="KW-0997">Cell inner membrane</keyword>
<dbReference type="AlphaFoldDB" id="A0A0H5DD42"/>
<evidence type="ECO:0000256" key="2">
    <source>
        <dbReference type="ARBA" id="ARBA00022475"/>
    </source>
</evidence>
<dbReference type="Gene3D" id="2.40.50.100">
    <property type="match status" value="1"/>
</dbReference>
<dbReference type="SUPFAM" id="SSF50331">
    <property type="entry name" value="MOP-like"/>
    <property type="match status" value="1"/>
</dbReference>
<dbReference type="InterPro" id="IPR017871">
    <property type="entry name" value="ABC_transporter-like_CS"/>
</dbReference>
<evidence type="ECO:0000256" key="3">
    <source>
        <dbReference type="ARBA" id="ARBA00022505"/>
    </source>
</evidence>
<dbReference type="STRING" id="481446.NIT7645_03571"/>
<dbReference type="EC" id="3.6.3.30" evidence="12"/>
<evidence type="ECO:0000313" key="12">
    <source>
        <dbReference type="EMBL" id="CRL09430.1"/>
    </source>
</evidence>
<dbReference type="InterPro" id="IPR003593">
    <property type="entry name" value="AAA+_ATPase"/>
</dbReference>
<feature type="domain" description="Mop" evidence="11">
    <location>
        <begin position="290"/>
        <end position="356"/>
    </location>
</feature>
<dbReference type="SUPFAM" id="SSF52540">
    <property type="entry name" value="P-loop containing nucleoside triphosphate hydrolases"/>
    <property type="match status" value="1"/>
</dbReference>
<sequence length="369" mass="38955">MITLDIRHNLGSFALDLSFDAPRGVTVLFGRSGAGKTTVTNAVAGLLRPDSGQIRLGERVLFDSKTGIDLPTHKRRIGYIFQDARLFPHLSVAKNLTYGQRFARGQKPAASFDRVVDLLGIGHLLDRAPINLSGGEKQRVAIGRALLSSPELILADEPLAALDDARKAEILPYLERLRDEIEIPILYVTHSVAEVARLATTVVVLQNGRCLKSGPADQVLGDPEVLPTGVRAAGALIQAQVAKHHPDGLSELSAGGIALFLPGHDQPLGQSLRLRIAAHDVILSRSRPEGLSALNIIPGRVTALHSGGGPGMMVSLQTAAGPVLARITRRSAEALGLAVGVECHAIVKSVSVAREDVGIGAPFAQTPSG</sequence>
<dbReference type="GO" id="GO:0016887">
    <property type="term" value="F:ATP hydrolysis activity"/>
    <property type="evidence" value="ECO:0007669"/>
    <property type="project" value="InterPro"/>
</dbReference>
<dbReference type="InterPro" id="IPR004606">
    <property type="entry name" value="Mop_domain"/>
</dbReference>
<evidence type="ECO:0000259" key="10">
    <source>
        <dbReference type="PROSITE" id="PS50893"/>
    </source>
</evidence>
<evidence type="ECO:0000256" key="8">
    <source>
        <dbReference type="ARBA" id="ARBA00023136"/>
    </source>
</evidence>
<keyword evidence="3 9" id="KW-0500">Molybdenum</keyword>
<dbReference type="InterPro" id="IPR011868">
    <property type="entry name" value="ModC_ABC_ATP-bd"/>
</dbReference>
<keyword evidence="7" id="KW-1278">Translocase</keyword>